<comment type="caution">
    <text evidence="4">The sequence shown here is derived from an EMBL/GenBank/DDBJ whole genome shotgun (WGS) entry which is preliminary data.</text>
</comment>
<evidence type="ECO:0000256" key="3">
    <source>
        <dbReference type="SAM" id="SignalP"/>
    </source>
</evidence>
<feature type="chain" id="PRO_5032978570" evidence="3">
    <location>
        <begin position="24"/>
        <end position="371"/>
    </location>
</feature>
<evidence type="ECO:0000313" key="5">
    <source>
        <dbReference type="Proteomes" id="UP000673552"/>
    </source>
</evidence>
<dbReference type="EMBL" id="JAFEUZ010000031">
    <property type="protein sequence ID" value="KAG5471276.1"/>
    <property type="molecule type" value="Genomic_DNA"/>
</dbReference>
<dbReference type="RefSeq" id="XP_067176250.1">
    <property type="nucleotide sequence ID" value="XM_067318971.1"/>
</dbReference>
<accession>A0A836KES0</accession>
<evidence type="ECO:0000313" key="4">
    <source>
        <dbReference type="EMBL" id="KAG5471276.1"/>
    </source>
</evidence>
<dbReference type="OrthoDB" id="272681at2759"/>
<dbReference type="AlphaFoldDB" id="A0A836KES0"/>
<keyword evidence="2" id="KW-1133">Transmembrane helix</keyword>
<protein>
    <submittedName>
        <fullName evidence="4">Uncharacterized protein</fullName>
    </submittedName>
</protein>
<reference evidence="5" key="1">
    <citation type="journal article" date="2021" name="Microbiol. Resour. Announc.">
        <title>LGAAP: Leishmaniinae Genome Assembly and Annotation Pipeline.</title>
        <authorList>
            <person name="Almutairi H."/>
            <person name="Urbaniak M.D."/>
            <person name="Bates M.D."/>
            <person name="Jariyapan N."/>
            <person name="Kwakye-Nuako G."/>
            <person name="Thomaz-Soccol V."/>
            <person name="Al-Salem W.S."/>
            <person name="Dillon R.J."/>
            <person name="Bates P.A."/>
            <person name="Gatherer D."/>
        </authorList>
    </citation>
    <scope>NUCLEOTIDE SEQUENCE [LARGE SCALE GENOMIC DNA]</scope>
</reference>
<dbReference type="PANTHER" id="PTHR36978">
    <property type="entry name" value="P-LOOP CONTAINING NUCLEOTIDE TRIPHOSPHATE HYDROLASE"/>
    <property type="match status" value="1"/>
</dbReference>
<gene>
    <name evidence="4" type="ORF">LSCM1_01349</name>
</gene>
<feature type="transmembrane region" description="Helical" evidence="2">
    <location>
        <begin position="306"/>
        <end position="325"/>
    </location>
</feature>
<feature type="compositionally biased region" description="Basic and acidic residues" evidence="1">
    <location>
        <begin position="222"/>
        <end position="235"/>
    </location>
</feature>
<name>A0A836KES0_9TRYP</name>
<dbReference type="InterPro" id="IPR027417">
    <property type="entry name" value="P-loop_NTPase"/>
</dbReference>
<keyword evidence="2" id="KW-0812">Transmembrane</keyword>
<feature type="signal peptide" evidence="3">
    <location>
        <begin position="1"/>
        <end position="23"/>
    </location>
</feature>
<dbReference type="Gene3D" id="3.40.50.300">
    <property type="entry name" value="P-loop containing nucleotide triphosphate hydrolases"/>
    <property type="match status" value="1"/>
</dbReference>
<dbReference type="GeneID" id="92511483"/>
<evidence type="ECO:0000256" key="2">
    <source>
        <dbReference type="SAM" id="Phobius"/>
    </source>
</evidence>
<dbReference type="Pfam" id="PF17784">
    <property type="entry name" value="Sulfotransfer_4"/>
    <property type="match status" value="2"/>
</dbReference>
<organism evidence="4 5">
    <name type="scientific">Leishmania martiniquensis</name>
    <dbReference type="NCBI Taxonomy" id="1580590"/>
    <lineage>
        <taxon>Eukaryota</taxon>
        <taxon>Discoba</taxon>
        <taxon>Euglenozoa</taxon>
        <taxon>Kinetoplastea</taxon>
        <taxon>Metakinetoplastina</taxon>
        <taxon>Trypanosomatida</taxon>
        <taxon>Trypanosomatidae</taxon>
        <taxon>Leishmaniinae</taxon>
        <taxon>Leishmania</taxon>
    </lineage>
</organism>
<feature type="region of interest" description="Disordered" evidence="1">
    <location>
        <begin position="197"/>
        <end position="235"/>
    </location>
</feature>
<keyword evidence="5" id="KW-1185">Reference proteome</keyword>
<dbReference type="PANTHER" id="PTHR36978:SF4">
    <property type="entry name" value="P-LOOP CONTAINING NUCLEOSIDE TRIPHOSPHATE HYDROLASE PROTEIN"/>
    <property type="match status" value="1"/>
</dbReference>
<dbReference type="Proteomes" id="UP000673552">
    <property type="component" value="Unassembled WGS sequence"/>
</dbReference>
<dbReference type="KEGG" id="lmat:92511483"/>
<reference evidence="5" key="2">
    <citation type="journal article" date="2021" name="Sci. Data">
        <title>Chromosome-scale genome sequencing, assembly and annotation of six genomes from subfamily Leishmaniinae.</title>
        <authorList>
            <person name="Almutairi H."/>
            <person name="Urbaniak M.D."/>
            <person name="Bates M.D."/>
            <person name="Jariyapan N."/>
            <person name="Kwakye-Nuako G."/>
            <person name="Thomaz Soccol V."/>
            <person name="Al-Salem W.S."/>
            <person name="Dillon R.J."/>
            <person name="Bates P.A."/>
            <person name="Gatherer D."/>
        </authorList>
    </citation>
    <scope>NUCLEOTIDE SEQUENCE [LARGE SCALE GENOMIC DNA]</scope>
</reference>
<evidence type="ECO:0000256" key="1">
    <source>
        <dbReference type="SAM" id="MobiDB-lite"/>
    </source>
</evidence>
<keyword evidence="3" id="KW-0732">Signal</keyword>
<sequence>MLRGASLLRLRVLCLTMLPDGGALTPALRKLGYTPYTLCSTYQQGHARTHPIEWSKLLDGKTTALPPKVLADYDAVVGPPGAMAYDVLLRQAPSYTKVILVEETDKDRWAEEYDAYLKRLQLSTRRASRNRIVQAFEVMMRKMVVDDDASGAAMAAAADSASSRRAEKSWDLAMSSVTTLRRSLAAEAAKLKRGFRESEALSTTNTDDLGEHSGGTASAQQERQERTSEASDGRLQRSRAVALQLYEDSVRMSIPPSSLLVYRYGDGWEPLCTFLDKPTPSVPFPAYENGLRALGRLQERIDRAYTLQYVVGFICALWVIVTMLPHCEGLLRFMKDLYTDYRVAFGSDDAVPAWKVAGGDDRTQAANSEAT</sequence>
<proteinExistence type="predicted"/>
<dbReference type="InterPro" id="IPR040632">
    <property type="entry name" value="Sulfotransfer_4"/>
</dbReference>
<keyword evidence="2" id="KW-0472">Membrane</keyword>